<accession>A0AAE3MY48</accession>
<dbReference type="PROSITE" id="PS50111">
    <property type="entry name" value="CHEMOTAXIS_TRANSDUC_2"/>
    <property type="match status" value="1"/>
</dbReference>
<evidence type="ECO:0000313" key="7">
    <source>
        <dbReference type="EMBL" id="MCX8997168.1"/>
    </source>
</evidence>
<evidence type="ECO:0000256" key="2">
    <source>
        <dbReference type="ARBA" id="ARBA00022500"/>
    </source>
</evidence>
<evidence type="ECO:0000256" key="4">
    <source>
        <dbReference type="PROSITE-ProRule" id="PRU00284"/>
    </source>
</evidence>
<dbReference type="PROSITE" id="PS50885">
    <property type="entry name" value="HAMP"/>
    <property type="match status" value="1"/>
</dbReference>
<dbReference type="PANTHER" id="PTHR43531:SF11">
    <property type="entry name" value="METHYL-ACCEPTING CHEMOTAXIS PROTEIN 3"/>
    <property type="match status" value="1"/>
</dbReference>
<dbReference type="CDD" id="cd11386">
    <property type="entry name" value="MCP_signal"/>
    <property type="match status" value="1"/>
</dbReference>
<dbReference type="FunFam" id="1.10.287.950:FF:000001">
    <property type="entry name" value="Methyl-accepting chemotaxis sensory transducer"/>
    <property type="match status" value="1"/>
</dbReference>
<dbReference type="CDD" id="cd00130">
    <property type="entry name" value="PAS"/>
    <property type="match status" value="1"/>
</dbReference>
<dbReference type="EMBL" id="JANFPI010000003">
    <property type="protein sequence ID" value="MCX8997168.1"/>
    <property type="molecule type" value="Genomic_DNA"/>
</dbReference>
<gene>
    <name evidence="7" type="ORF">NOF55_08625</name>
</gene>
<dbReference type="Pfam" id="PF00015">
    <property type="entry name" value="MCPsignal"/>
    <property type="match status" value="1"/>
</dbReference>
<feature type="domain" description="HAMP" evidence="6">
    <location>
        <begin position="148"/>
        <end position="200"/>
    </location>
</feature>
<dbReference type="Pfam" id="PF13426">
    <property type="entry name" value="PAS_9"/>
    <property type="match status" value="1"/>
</dbReference>
<sequence>MKFFKEKRSLRDIASRLIFEHSPDGIYVMDGEKIIDCNHGAEVLMNLPREKFIGIHPARLSPEFQPDGRSSKTASDEHLADLARTGMARFEWRHQRPDGFPLDVLVTLFTAKVDGVDFMICLWSDIRHIVALRDAEASHRKKEAARAAELAEVVSMLGESLRKMATGDLDCSISASFPPEFEELRNDFNEAAHRLSGAIDQVAGKADAVLAAATGISHTTDDISRRTEQQAASVEETAAAFTELREAVSETAQAADRAATVATSARHRAEQSGAVVEDSIRAMDDIVSSSRQIGQILGVIDEITFQTNLLALNAGVEAARAGEAGKGFAVVAQEVRELARRSGEAAKQIKTLIDNSDRQVQTGVVLVGQTGETLKSVIGSLTEIAGLVSEIAASAREQSTALGETTAAVNQIDGTTQHNATMVQETASAARDLAGEAEALGALASAFKTGARDHSASGWSSERFRNVA</sequence>
<dbReference type="GO" id="GO:0006935">
    <property type="term" value="P:chemotaxis"/>
    <property type="evidence" value="ECO:0007669"/>
    <property type="project" value="UniProtKB-KW"/>
</dbReference>
<reference evidence="7" key="1">
    <citation type="submission" date="2022-07" db="EMBL/GenBank/DDBJ databases">
        <title>Ectorhizobium quercum gen.nov., sp. nov.</title>
        <authorList>
            <person name="Ma T."/>
            <person name="Li Y."/>
        </authorList>
    </citation>
    <scope>NUCLEOTIDE SEQUENCE</scope>
    <source>
        <strain evidence="7">BDR2-2</strain>
    </source>
</reference>
<evidence type="ECO:0000256" key="3">
    <source>
        <dbReference type="ARBA" id="ARBA00029447"/>
    </source>
</evidence>
<protein>
    <submittedName>
        <fullName evidence="7">Methyl-accepting chemotaxis protein</fullName>
    </submittedName>
</protein>
<organism evidence="7 8">
    <name type="scientific">Ectorhizobium quercum</name>
    <dbReference type="NCBI Taxonomy" id="2965071"/>
    <lineage>
        <taxon>Bacteria</taxon>
        <taxon>Pseudomonadati</taxon>
        <taxon>Pseudomonadota</taxon>
        <taxon>Alphaproteobacteria</taxon>
        <taxon>Hyphomicrobiales</taxon>
        <taxon>Rhizobiaceae</taxon>
        <taxon>Ectorhizobium</taxon>
    </lineage>
</organism>
<keyword evidence="8" id="KW-1185">Reference proteome</keyword>
<dbReference type="AlphaFoldDB" id="A0AAE3MY48"/>
<keyword evidence="4" id="KW-0807">Transducer</keyword>
<dbReference type="SMART" id="SM00283">
    <property type="entry name" value="MA"/>
    <property type="match status" value="1"/>
</dbReference>
<comment type="subcellular location">
    <subcellularLocation>
        <location evidence="1">Membrane</location>
    </subcellularLocation>
</comment>
<evidence type="ECO:0000256" key="1">
    <source>
        <dbReference type="ARBA" id="ARBA00004370"/>
    </source>
</evidence>
<keyword evidence="2" id="KW-0145">Chemotaxis</keyword>
<comment type="caution">
    <text evidence="7">The sequence shown here is derived from an EMBL/GenBank/DDBJ whole genome shotgun (WGS) entry which is preliminary data.</text>
</comment>
<evidence type="ECO:0000259" key="6">
    <source>
        <dbReference type="PROSITE" id="PS50885"/>
    </source>
</evidence>
<comment type="similarity">
    <text evidence="3">Belongs to the methyl-accepting chemotaxis (MCP) protein family.</text>
</comment>
<dbReference type="InterPro" id="IPR000014">
    <property type="entry name" value="PAS"/>
</dbReference>
<dbReference type="Gene3D" id="1.10.287.950">
    <property type="entry name" value="Methyl-accepting chemotaxis protein"/>
    <property type="match status" value="1"/>
</dbReference>
<proteinExistence type="inferred from homology"/>
<dbReference type="GO" id="GO:0007165">
    <property type="term" value="P:signal transduction"/>
    <property type="evidence" value="ECO:0007669"/>
    <property type="project" value="UniProtKB-KW"/>
</dbReference>
<dbReference type="GO" id="GO:0016020">
    <property type="term" value="C:membrane"/>
    <property type="evidence" value="ECO:0007669"/>
    <property type="project" value="UniProtKB-SubCell"/>
</dbReference>
<dbReference type="RefSeq" id="WP_306410965.1">
    <property type="nucleotide sequence ID" value="NZ_JANFPI010000003.1"/>
</dbReference>
<dbReference type="SUPFAM" id="SSF58104">
    <property type="entry name" value="Methyl-accepting chemotaxis protein (MCP) signaling domain"/>
    <property type="match status" value="1"/>
</dbReference>
<dbReference type="InterPro" id="IPR051310">
    <property type="entry name" value="MCP_chemotaxis"/>
</dbReference>
<name>A0AAE3MY48_9HYPH</name>
<evidence type="ECO:0000313" key="8">
    <source>
        <dbReference type="Proteomes" id="UP001208771"/>
    </source>
</evidence>
<dbReference type="PANTHER" id="PTHR43531">
    <property type="entry name" value="PROTEIN ICFG"/>
    <property type="match status" value="1"/>
</dbReference>
<dbReference type="Proteomes" id="UP001208771">
    <property type="component" value="Unassembled WGS sequence"/>
</dbReference>
<dbReference type="SMART" id="SM00304">
    <property type="entry name" value="HAMP"/>
    <property type="match status" value="1"/>
</dbReference>
<dbReference type="InterPro" id="IPR003660">
    <property type="entry name" value="HAMP_dom"/>
</dbReference>
<feature type="domain" description="Methyl-accepting transducer" evidence="5">
    <location>
        <begin position="205"/>
        <end position="434"/>
    </location>
</feature>
<dbReference type="Gene3D" id="3.30.450.20">
    <property type="entry name" value="PAS domain"/>
    <property type="match status" value="1"/>
</dbReference>
<dbReference type="InterPro" id="IPR004089">
    <property type="entry name" value="MCPsignal_dom"/>
</dbReference>
<dbReference type="SUPFAM" id="SSF55785">
    <property type="entry name" value="PYP-like sensor domain (PAS domain)"/>
    <property type="match status" value="1"/>
</dbReference>
<dbReference type="InterPro" id="IPR035965">
    <property type="entry name" value="PAS-like_dom_sf"/>
</dbReference>
<evidence type="ECO:0000259" key="5">
    <source>
        <dbReference type="PROSITE" id="PS50111"/>
    </source>
</evidence>